<sequence length="63" mass="6795">MNITDIVIVSPVNPAHGRHEVHARTNDGLDVAFSISPEALGSLTGYFDSFPKLARESDKKKGS</sequence>
<evidence type="ECO:0000313" key="1">
    <source>
        <dbReference type="EMBL" id="KKM07501.1"/>
    </source>
</evidence>
<accession>A0A0F9JPB2</accession>
<dbReference type="EMBL" id="LAZR01015757">
    <property type="protein sequence ID" value="KKM07501.1"/>
    <property type="molecule type" value="Genomic_DNA"/>
</dbReference>
<gene>
    <name evidence="1" type="ORF">LCGC14_1733290</name>
</gene>
<name>A0A0F9JPB2_9ZZZZ</name>
<protein>
    <submittedName>
        <fullName evidence="1">Uncharacterized protein</fullName>
    </submittedName>
</protein>
<comment type="caution">
    <text evidence="1">The sequence shown here is derived from an EMBL/GenBank/DDBJ whole genome shotgun (WGS) entry which is preliminary data.</text>
</comment>
<dbReference type="AlphaFoldDB" id="A0A0F9JPB2"/>
<proteinExistence type="predicted"/>
<organism evidence="1">
    <name type="scientific">marine sediment metagenome</name>
    <dbReference type="NCBI Taxonomy" id="412755"/>
    <lineage>
        <taxon>unclassified sequences</taxon>
        <taxon>metagenomes</taxon>
        <taxon>ecological metagenomes</taxon>
    </lineage>
</organism>
<reference evidence="1" key="1">
    <citation type="journal article" date="2015" name="Nature">
        <title>Complex archaea that bridge the gap between prokaryotes and eukaryotes.</title>
        <authorList>
            <person name="Spang A."/>
            <person name="Saw J.H."/>
            <person name="Jorgensen S.L."/>
            <person name="Zaremba-Niedzwiedzka K."/>
            <person name="Martijn J."/>
            <person name="Lind A.E."/>
            <person name="van Eijk R."/>
            <person name="Schleper C."/>
            <person name="Guy L."/>
            <person name="Ettema T.J."/>
        </authorList>
    </citation>
    <scope>NUCLEOTIDE SEQUENCE</scope>
</reference>